<protein>
    <recommendedName>
        <fullName evidence="3">Bacterial surface antigen (D15) domain-containing protein</fullName>
    </recommendedName>
</protein>
<dbReference type="EMBL" id="SIXF01000021">
    <property type="protein sequence ID" value="TBO40556.1"/>
    <property type="molecule type" value="Genomic_DNA"/>
</dbReference>
<keyword evidence="2" id="KW-1185">Reference proteome</keyword>
<name>A0A4Q9H9G6_9SPHI</name>
<proteinExistence type="predicted"/>
<dbReference type="OrthoDB" id="333971at2"/>
<dbReference type="AlphaFoldDB" id="A0A4Q9H9G6"/>
<evidence type="ECO:0000313" key="2">
    <source>
        <dbReference type="Proteomes" id="UP000291819"/>
    </source>
</evidence>
<accession>A0A4Q9H9G6</accession>
<reference evidence="1 2" key="1">
    <citation type="submission" date="2019-02" db="EMBL/GenBank/DDBJ databases">
        <title>Pedobacter kyonggii whole genome sequence analysis.</title>
        <authorList>
            <person name="Dahal R.H."/>
        </authorList>
    </citation>
    <scope>NUCLEOTIDE SEQUENCE [LARGE SCALE GENOMIC DNA]</scope>
    <source>
        <strain evidence="1 2">K-4-11-1</strain>
    </source>
</reference>
<evidence type="ECO:0008006" key="3">
    <source>
        <dbReference type="Google" id="ProtNLM"/>
    </source>
</evidence>
<dbReference type="RefSeq" id="WP_131031422.1">
    <property type="nucleotide sequence ID" value="NZ_SIXF01000021.1"/>
</dbReference>
<dbReference type="Proteomes" id="UP000291819">
    <property type="component" value="Unassembled WGS sequence"/>
</dbReference>
<comment type="caution">
    <text evidence="1">The sequence shown here is derived from an EMBL/GenBank/DDBJ whole genome shotgun (WGS) entry which is preliminary data.</text>
</comment>
<dbReference type="Gene3D" id="2.40.160.50">
    <property type="entry name" value="membrane protein fhac: a member of the omp85/tpsb transporter family"/>
    <property type="match status" value="1"/>
</dbReference>
<evidence type="ECO:0000313" key="1">
    <source>
        <dbReference type="EMBL" id="TBO40556.1"/>
    </source>
</evidence>
<sequence>MFDLTLKGLVGLNGYSNSIGQINSGLAIYSKLDAKGNLIVAERLGGGVTVGRPAFYQSQFLGGQGNLLGYRQLRFAGEQSVYNNLELRLKLGDFVNYVLPGQLGMMGLYDVGRVWKRAENSELWHHGVGGGLYFAPASLTVLRLIGAYSKEGWYPYFSLNFRY</sequence>
<gene>
    <name evidence="1" type="ORF">EYS08_18055</name>
</gene>
<organism evidence="1 2">
    <name type="scientific">Pedobacter kyonggii</name>
    <dbReference type="NCBI Taxonomy" id="1926871"/>
    <lineage>
        <taxon>Bacteria</taxon>
        <taxon>Pseudomonadati</taxon>
        <taxon>Bacteroidota</taxon>
        <taxon>Sphingobacteriia</taxon>
        <taxon>Sphingobacteriales</taxon>
        <taxon>Sphingobacteriaceae</taxon>
        <taxon>Pedobacter</taxon>
    </lineage>
</organism>